<dbReference type="CDD" id="cd00177">
    <property type="entry name" value="START"/>
    <property type="match status" value="1"/>
</dbReference>
<dbReference type="PANTHER" id="PTHR12136">
    <property type="entry name" value="ENHANCED DISEASE RESISTANCE-RELATED"/>
    <property type="match status" value="1"/>
</dbReference>
<dbReference type="InterPro" id="IPR011993">
    <property type="entry name" value="PH-like_dom_sf"/>
</dbReference>
<reference evidence="5 6" key="1">
    <citation type="journal article" date="2017" name="Genome Biol.">
        <title>New reference genome sequences of hot pepper reveal the massive evolution of plant disease-resistance genes by retroduplication.</title>
        <authorList>
            <person name="Kim S."/>
            <person name="Park J."/>
            <person name="Yeom S.I."/>
            <person name="Kim Y.M."/>
            <person name="Seo E."/>
            <person name="Kim K.T."/>
            <person name="Kim M.S."/>
            <person name="Lee J.M."/>
            <person name="Cheong K."/>
            <person name="Shin H.S."/>
            <person name="Kim S.B."/>
            <person name="Han K."/>
            <person name="Lee J."/>
            <person name="Park M."/>
            <person name="Lee H.A."/>
            <person name="Lee H.Y."/>
            <person name="Lee Y."/>
            <person name="Oh S."/>
            <person name="Lee J.H."/>
            <person name="Choi E."/>
            <person name="Choi E."/>
            <person name="Lee S.E."/>
            <person name="Jeon J."/>
            <person name="Kim H."/>
            <person name="Choi G."/>
            <person name="Song H."/>
            <person name="Lee J."/>
            <person name="Lee S.C."/>
            <person name="Kwon J.K."/>
            <person name="Lee H.Y."/>
            <person name="Koo N."/>
            <person name="Hong Y."/>
            <person name="Kim R.W."/>
            <person name="Kang W.H."/>
            <person name="Huh J.H."/>
            <person name="Kang B.C."/>
            <person name="Yang T.J."/>
            <person name="Lee Y.H."/>
            <person name="Bennetzen J.L."/>
            <person name="Choi D."/>
        </authorList>
    </citation>
    <scope>NUCLEOTIDE SEQUENCE [LARGE SCALE GENOMIC DNA]</scope>
    <source>
        <strain evidence="6">cv. PBC81</strain>
    </source>
</reference>
<dbReference type="Gene3D" id="2.30.29.30">
    <property type="entry name" value="Pleckstrin-homology domain (PH domain)/Phosphotyrosine-binding domain (PTB)"/>
    <property type="match status" value="1"/>
</dbReference>
<name>A0A2G2WNM0_CAPBA</name>
<dbReference type="SUPFAM" id="SSF50729">
    <property type="entry name" value="PH domain-like"/>
    <property type="match status" value="1"/>
</dbReference>
<evidence type="ECO:0000313" key="6">
    <source>
        <dbReference type="Proteomes" id="UP000224567"/>
    </source>
</evidence>
<dbReference type="GO" id="GO:0005783">
    <property type="term" value="C:endoplasmic reticulum"/>
    <property type="evidence" value="ECO:0007669"/>
    <property type="project" value="UniProtKB-SubCell"/>
</dbReference>
<sequence>MGEDSCRMEGWLYLIWSNRFGLQYSRKRYFVLHDLLLKNYKSNPVSNNQDPVRSAVIDSCIRVTDNGRESTQRKVVFIFTLYNSSNHNDQLKLGANSPEEAARWIHALQEAALKADMNKRSAADCPMRDSQSLRLNCSNKSHHPNSIDWTFCSSSVADATTSDVVAPASWTIFGCQNGLRLFKEAKDRESHRKWDDHPAIMAVGVVDGTSEAICQTLMSLGPSRSEWDFCHYKGSVIEHLDGHTDIVHKLLRWDWLPWSMKKRDLLLGRYWRREDDGTYVILYHSMFHQKCPCQKGYVRACLKSNCMDAYFLQMMRWLIMLLLHIISHMLLHFLHKTTLCTAAHYGYTLLIIEGGGYVISPVNQRKQSIVKHMLAIDWRSWKSYLRTSSSRCITIHMLGRLAGVFYCEISLFMFTYYDCSWGLNLCFTAAFVALRELFIEKLGDCSSSYFLEEKVRDKRLHHIEEVKVEIQTRPENGKNMADMGDEVVPKEPSEHSSLIGLNDASDEFFDDTRHARLPSAAGFVKKLHDLAVHKRGYVDLHEMAKEDTLLCHYGSTFPKDPTFNLPCSWAQTDPSTFLIRGETYLEDSKKIKAKGTLMQMVAADWLKSDKREDDLGGRPGGIVQVASLILCEDDEITYRCTRVNTFNIVLYYMMDTPLENAPLLERFVKGDDAYRNSRFKLIPYISKLDIDVGSSTVARGAANTPEELPEYLFGTCRLNHLDVSKAVQVKP</sequence>
<protein>
    <recommendedName>
        <fullName evidence="7">Protein ENHANCED DISEASE RESISTANCE 2-like</fullName>
    </recommendedName>
</protein>
<dbReference type="InterPro" id="IPR001849">
    <property type="entry name" value="PH_domain"/>
</dbReference>
<dbReference type="InterPro" id="IPR002913">
    <property type="entry name" value="START_lipid-bd_dom"/>
</dbReference>
<evidence type="ECO:0000256" key="2">
    <source>
        <dbReference type="ARBA" id="ARBA00022824"/>
    </source>
</evidence>
<dbReference type="SMART" id="SM00233">
    <property type="entry name" value="PH"/>
    <property type="match status" value="1"/>
</dbReference>
<dbReference type="SUPFAM" id="SSF55961">
    <property type="entry name" value="Bet v1-like"/>
    <property type="match status" value="1"/>
</dbReference>
<comment type="subcellular location">
    <subcellularLocation>
        <location evidence="1">Endoplasmic reticulum</location>
    </subcellularLocation>
</comment>
<dbReference type="Proteomes" id="UP000224567">
    <property type="component" value="Unassembled WGS sequence"/>
</dbReference>
<feature type="domain" description="PH" evidence="3">
    <location>
        <begin position="5"/>
        <end position="113"/>
    </location>
</feature>
<evidence type="ECO:0000256" key="1">
    <source>
        <dbReference type="ARBA" id="ARBA00004240"/>
    </source>
</evidence>
<organism evidence="5 6">
    <name type="scientific">Capsicum baccatum</name>
    <name type="common">Peruvian pepper</name>
    <dbReference type="NCBI Taxonomy" id="33114"/>
    <lineage>
        <taxon>Eukaryota</taxon>
        <taxon>Viridiplantae</taxon>
        <taxon>Streptophyta</taxon>
        <taxon>Embryophyta</taxon>
        <taxon>Tracheophyta</taxon>
        <taxon>Spermatophyta</taxon>
        <taxon>Magnoliopsida</taxon>
        <taxon>eudicotyledons</taxon>
        <taxon>Gunneridae</taxon>
        <taxon>Pentapetalae</taxon>
        <taxon>asterids</taxon>
        <taxon>lamiids</taxon>
        <taxon>Solanales</taxon>
        <taxon>Solanaceae</taxon>
        <taxon>Solanoideae</taxon>
        <taxon>Capsiceae</taxon>
        <taxon>Capsicum</taxon>
    </lineage>
</organism>
<accession>A0A2G2WNM0</accession>
<dbReference type="STRING" id="33114.A0A2G2WNM0"/>
<dbReference type="PROSITE" id="PS50003">
    <property type="entry name" value="PH_DOMAIN"/>
    <property type="match status" value="1"/>
</dbReference>
<evidence type="ECO:0000259" key="4">
    <source>
        <dbReference type="PROSITE" id="PS50848"/>
    </source>
</evidence>
<dbReference type="Pfam" id="PF07059">
    <property type="entry name" value="EDR2_C"/>
    <property type="match status" value="1"/>
</dbReference>
<dbReference type="AlphaFoldDB" id="A0A2G2WNM0"/>
<evidence type="ECO:0008006" key="7">
    <source>
        <dbReference type="Google" id="ProtNLM"/>
    </source>
</evidence>
<dbReference type="EMBL" id="MLFT02000006">
    <property type="protein sequence ID" value="PHT46835.1"/>
    <property type="molecule type" value="Genomic_DNA"/>
</dbReference>
<dbReference type="Gene3D" id="3.30.530.20">
    <property type="match status" value="1"/>
</dbReference>
<dbReference type="InterPro" id="IPR045096">
    <property type="entry name" value="EDR2-like"/>
</dbReference>
<proteinExistence type="predicted"/>
<comment type="caution">
    <text evidence="5">The sequence shown here is derived from an EMBL/GenBank/DDBJ whole genome shotgun (WGS) entry which is preliminary data.</text>
</comment>
<keyword evidence="2" id="KW-0256">Endoplasmic reticulum</keyword>
<dbReference type="PROSITE" id="PS50848">
    <property type="entry name" value="START"/>
    <property type="match status" value="1"/>
</dbReference>
<evidence type="ECO:0000313" key="5">
    <source>
        <dbReference type="EMBL" id="PHT46835.1"/>
    </source>
</evidence>
<dbReference type="InterPro" id="IPR023393">
    <property type="entry name" value="START-like_dom_sf"/>
</dbReference>
<gene>
    <name evidence="5" type="ORF">CQW23_15993</name>
</gene>
<evidence type="ECO:0000259" key="3">
    <source>
        <dbReference type="PROSITE" id="PS50003"/>
    </source>
</evidence>
<dbReference type="GO" id="GO:0008289">
    <property type="term" value="F:lipid binding"/>
    <property type="evidence" value="ECO:0007669"/>
    <property type="project" value="InterPro"/>
</dbReference>
<feature type="domain" description="START" evidence="4">
    <location>
        <begin position="170"/>
        <end position="300"/>
    </location>
</feature>
<dbReference type="Pfam" id="PF01852">
    <property type="entry name" value="START"/>
    <property type="match status" value="1"/>
</dbReference>
<dbReference type="OrthoDB" id="9970435at2759"/>
<reference evidence="6" key="2">
    <citation type="journal article" date="2017" name="J. Anim. Genet.">
        <title>Multiple reference genome sequences of hot pepper reveal the massive evolution of plant disease resistance genes by retroduplication.</title>
        <authorList>
            <person name="Kim S."/>
            <person name="Park J."/>
            <person name="Yeom S.-I."/>
            <person name="Kim Y.-M."/>
            <person name="Seo E."/>
            <person name="Kim K.-T."/>
            <person name="Kim M.-S."/>
            <person name="Lee J.M."/>
            <person name="Cheong K."/>
            <person name="Shin H.-S."/>
            <person name="Kim S.-B."/>
            <person name="Han K."/>
            <person name="Lee J."/>
            <person name="Park M."/>
            <person name="Lee H.-A."/>
            <person name="Lee H.-Y."/>
            <person name="Lee Y."/>
            <person name="Oh S."/>
            <person name="Lee J.H."/>
            <person name="Choi E."/>
            <person name="Choi E."/>
            <person name="Lee S.E."/>
            <person name="Jeon J."/>
            <person name="Kim H."/>
            <person name="Choi G."/>
            <person name="Song H."/>
            <person name="Lee J."/>
            <person name="Lee S.-C."/>
            <person name="Kwon J.-K."/>
            <person name="Lee H.-Y."/>
            <person name="Koo N."/>
            <person name="Hong Y."/>
            <person name="Kim R.W."/>
            <person name="Kang W.-H."/>
            <person name="Huh J.H."/>
            <person name="Kang B.-C."/>
            <person name="Yang T.-J."/>
            <person name="Lee Y.-H."/>
            <person name="Bennetzen J.L."/>
            <person name="Choi D."/>
        </authorList>
    </citation>
    <scope>NUCLEOTIDE SEQUENCE [LARGE SCALE GENOMIC DNA]</scope>
    <source>
        <strain evidence="6">cv. PBC81</strain>
    </source>
</reference>
<dbReference type="PANTHER" id="PTHR12136:SF106">
    <property type="entry name" value="PROTEIN ENHANCED DISEASE RESISTANCE 2-LIKE ISOFORM X1"/>
    <property type="match status" value="1"/>
</dbReference>
<dbReference type="InterPro" id="IPR009769">
    <property type="entry name" value="EDR2_C"/>
</dbReference>
<dbReference type="Pfam" id="PF00169">
    <property type="entry name" value="PH"/>
    <property type="match status" value="1"/>
</dbReference>
<keyword evidence="6" id="KW-1185">Reference proteome</keyword>